<dbReference type="PANTHER" id="PTHR31794">
    <property type="entry name" value="AUXIN EFFLUX TRANSPORTER FAMILY PROTEIN (EUROFUNG)"/>
    <property type="match status" value="1"/>
</dbReference>
<evidence type="ECO:0000256" key="2">
    <source>
        <dbReference type="SAM" id="Phobius"/>
    </source>
</evidence>
<dbReference type="AlphaFoldDB" id="A0A4U7L009"/>
<feature type="compositionally biased region" description="Low complexity" evidence="1">
    <location>
        <begin position="74"/>
        <end position="85"/>
    </location>
</feature>
<keyword evidence="2" id="KW-0812">Transmembrane</keyword>
<dbReference type="KEGG" id="sgra:EX895_002480"/>
<dbReference type="EMBL" id="SRRM01000008">
    <property type="protein sequence ID" value="TKY88492.1"/>
    <property type="molecule type" value="Genomic_DNA"/>
</dbReference>
<sequence length="234" mass="24953">MNGNSGSSSDLDDPWRRASLESSVASGESTLVQAKDTRRKGLGSWMGKNPWNSSASSNGGSDIEEGTARYTEEPSSYRYPSTSSSAPVPDAQQSDDEAARNADLNSRRSAGRFQNAISKQASASTMERRTIAVAVSSRMILTPLILLPFVAWYAMATASNVMDDPVFVACACLIIGSPPALTLAQITSQSAQGNPSFERLISKTIFTAYTFLAAPTTVLLVLTALVITENDKNK</sequence>
<keyword evidence="4" id="KW-1185">Reference proteome</keyword>
<dbReference type="RefSeq" id="XP_029740477.1">
    <property type="nucleotide sequence ID" value="XM_029883079.1"/>
</dbReference>
<reference evidence="3 4" key="1">
    <citation type="submission" date="2019-05" db="EMBL/GenBank/DDBJ databases">
        <title>Sporisorium graminicola CBS 10092 draft sequencing and annotation.</title>
        <authorList>
            <person name="Solano-Gonzalez S."/>
            <person name="Caddick M.X."/>
            <person name="Darby A."/>
        </authorList>
    </citation>
    <scope>NUCLEOTIDE SEQUENCE [LARGE SCALE GENOMIC DNA]</scope>
    <source>
        <strain evidence="3 4">CBS 10092</strain>
    </source>
</reference>
<gene>
    <name evidence="3" type="ORF">EX895_002480</name>
</gene>
<feature type="compositionally biased region" description="Polar residues" evidence="1">
    <location>
        <begin position="20"/>
        <end position="32"/>
    </location>
</feature>
<feature type="region of interest" description="Disordered" evidence="1">
    <location>
        <begin position="1"/>
        <end position="110"/>
    </location>
</feature>
<keyword evidence="2" id="KW-1133">Transmembrane helix</keyword>
<dbReference type="GO" id="GO:0005783">
    <property type="term" value="C:endoplasmic reticulum"/>
    <property type="evidence" value="ECO:0007669"/>
    <property type="project" value="TreeGrafter"/>
</dbReference>
<feature type="transmembrane region" description="Helical" evidence="2">
    <location>
        <begin position="205"/>
        <end position="227"/>
    </location>
</feature>
<evidence type="ECO:0000256" key="1">
    <source>
        <dbReference type="SAM" id="MobiDB-lite"/>
    </source>
</evidence>
<dbReference type="OrthoDB" id="2499604at2759"/>
<evidence type="ECO:0000313" key="4">
    <source>
        <dbReference type="Proteomes" id="UP000306050"/>
    </source>
</evidence>
<keyword evidence="2" id="KW-0472">Membrane</keyword>
<feature type="compositionally biased region" description="Polar residues" evidence="1">
    <location>
        <begin position="50"/>
        <end position="60"/>
    </location>
</feature>
<dbReference type="GeneID" id="40725375"/>
<accession>A0A4U7L009</accession>
<feature type="transmembrane region" description="Helical" evidence="2">
    <location>
        <begin position="166"/>
        <end position="184"/>
    </location>
</feature>
<proteinExistence type="predicted"/>
<feature type="transmembrane region" description="Helical" evidence="2">
    <location>
        <begin position="131"/>
        <end position="154"/>
    </location>
</feature>
<protein>
    <submittedName>
        <fullName evidence="3">Uncharacterized protein</fullName>
    </submittedName>
</protein>
<name>A0A4U7L009_9BASI</name>
<evidence type="ECO:0000313" key="3">
    <source>
        <dbReference type="EMBL" id="TKY88492.1"/>
    </source>
</evidence>
<dbReference type="PANTHER" id="PTHR31794:SF2">
    <property type="entry name" value="AUXIN EFFLUX TRANSPORTER FAMILY PROTEIN (EUROFUNG)"/>
    <property type="match status" value="1"/>
</dbReference>
<dbReference type="Proteomes" id="UP000306050">
    <property type="component" value="Chromosome SGRAM_15"/>
</dbReference>
<comment type="caution">
    <text evidence="3">The sequence shown here is derived from an EMBL/GenBank/DDBJ whole genome shotgun (WGS) entry which is preliminary data.</text>
</comment>
<organism evidence="3 4">
    <name type="scientific">Sporisorium graminicola</name>
    <dbReference type="NCBI Taxonomy" id="280036"/>
    <lineage>
        <taxon>Eukaryota</taxon>
        <taxon>Fungi</taxon>
        <taxon>Dikarya</taxon>
        <taxon>Basidiomycota</taxon>
        <taxon>Ustilaginomycotina</taxon>
        <taxon>Ustilaginomycetes</taxon>
        <taxon>Ustilaginales</taxon>
        <taxon>Ustilaginaceae</taxon>
        <taxon>Sporisorium</taxon>
    </lineage>
</organism>